<name>A0ABT8KTU2_9BACT</name>
<dbReference type="InterPro" id="IPR032710">
    <property type="entry name" value="NTF2-like_dom_sf"/>
</dbReference>
<keyword evidence="3" id="KW-1185">Reference proteome</keyword>
<dbReference type="InterPro" id="IPR027843">
    <property type="entry name" value="DUF4440"/>
</dbReference>
<organism evidence="2 3">
    <name type="scientific">Splendidivirga corallicola</name>
    <dbReference type="NCBI Taxonomy" id="3051826"/>
    <lineage>
        <taxon>Bacteria</taxon>
        <taxon>Pseudomonadati</taxon>
        <taxon>Bacteroidota</taxon>
        <taxon>Cytophagia</taxon>
        <taxon>Cytophagales</taxon>
        <taxon>Splendidivirgaceae</taxon>
        <taxon>Splendidivirga</taxon>
    </lineage>
</organism>
<evidence type="ECO:0000259" key="1">
    <source>
        <dbReference type="Pfam" id="PF14534"/>
    </source>
</evidence>
<dbReference type="RefSeq" id="WP_346753811.1">
    <property type="nucleotide sequence ID" value="NZ_JAUJEA010000008.1"/>
</dbReference>
<comment type="caution">
    <text evidence="2">The sequence shown here is derived from an EMBL/GenBank/DDBJ whole genome shotgun (WGS) entry which is preliminary data.</text>
</comment>
<dbReference type="PROSITE" id="PS51257">
    <property type="entry name" value="PROKAR_LIPOPROTEIN"/>
    <property type="match status" value="1"/>
</dbReference>
<dbReference type="SUPFAM" id="SSF54427">
    <property type="entry name" value="NTF2-like"/>
    <property type="match status" value="1"/>
</dbReference>
<evidence type="ECO:0000313" key="3">
    <source>
        <dbReference type="Proteomes" id="UP001172082"/>
    </source>
</evidence>
<protein>
    <submittedName>
        <fullName evidence="2">Nuclear transport factor 2 family protein</fullName>
    </submittedName>
</protein>
<dbReference type="EMBL" id="JAUJEA010000008">
    <property type="protein sequence ID" value="MDN5203788.1"/>
    <property type="molecule type" value="Genomic_DNA"/>
</dbReference>
<dbReference type="Gene3D" id="3.10.450.50">
    <property type="match status" value="1"/>
</dbReference>
<dbReference type="Pfam" id="PF14534">
    <property type="entry name" value="DUF4440"/>
    <property type="match status" value="1"/>
</dbReference>
<proteinExistence type="predicted"/>
<reference evidence="2" key="1">
    <citation type="submission" date="2023-06" db="EMBL/GenBank/DDBJ databases">
        <title>Genomic of Parafulvivirga corallium.</title>
        <authorList>
            <person name="Wang G."/>
        </authorList>
    </citation>
    <scope>NUCLEOTIDE SEQUENCE</scope>
    <source>
        <strain evidence="2">BMA10</strain>
    </source>
</reference>
<evidence type="ECO:0000313" key="2">
    <source>
        <dbReference type="EMBL" id="MDN5203788.1"/>
    </source>
</evidence>
<sequence>MHKQCFSLITLLLVLLISCQPSNKGLSQEEKLETLKRTITEFNEAFKNCNVGKLESLITHDYLHTNGNNNAIEKSDWLNYLKKRKRQIDNGELVVQEYKLLEPNIAMYQNSAILSGKILTKGISQGETFTREIRITNLWVEENGHWKRAGFHDTRIH</sequence>
<gene>
    <name evidence="2" type="ORF">QQ008_20525</name>
</gene>
<feature type="domain" description="DUF4440" evidence="1">
    <location>
        <begin position="37"/>
        <end position="147"/>
    </location>
</feature>
<dbReference type="Proteomes" id="UP001172082">
    <property type="component" value="Unassembled WGS sequence"/>
</dbReference>
<accession>A0ABT8KTU2</accession>